<reference evidence="1 2" key="1">
    <citation type="journal article" date="2020" name="Mol. Biol. Evol.">
        <title>Distinct Expression and Methylation Patterns for Genes with Different Fates following a Single Whole-Genome Duplication in Flowering Plants.</title>
        <authorList>
            <person name="Shi T."/>
            <person name="Rahmani R.S."/>
            <person name="Gugger P.F."/>
            <person name="Wang M."/>
            <person name="Li H."/>
            <person name="Zhang Y."/>
            <person name="Li Z."/>
            <person name="Wang Q."/>
            <person name="Van de Peer Y."/>
            <person name="Marchal K."/>
            <person name="Chen J."/>
        </authorList>
    </citation>
    <scope>NUCLEOTIDE SEQUENCE [LARGE SCALE GENOMIC DNA]</scope>
    <source>
        <tissue evidence="1">Leaf</tissue>
    </source>
</reference>
<accession>A0A822ZSS9</accession>
<keyword evidence="2" id="KW-1185">Reference proteome</keyword>
<sequence length="84" mass="10177">MYSISWCLRYEKIKLDIYSILLETRDVPQMVAHLRQFRWLLFASDLHKIQEKDTRVNQVSMTSPRSVLRDLFLKLSYTKLEKKN</sequence>
<organism evidence="1 2">
    <name type="scientific">Nelumbo nucifera</name>
    <name type="common">Sacred lotus</name>
    <dbReference type="NCBI Taxonomy" id="4432"/>
    <lineage>
        <taxon>Eukaryota</taxon>
        <taxon>Viridiplantae</taxon>
        <taxon>Streptophyta</taxon>
        <taxon>Embryophyta</taxon>
        <taxon>Tracheophyta</taxon>
        <taxon>Spermatophyta</taxon>
        <taxon>Magnoliopsida</taxon>
        <taxon>Proteales</taxon>
        <taxon>Nelumbonaceae</taxon>
        <taxon>Nelumbo</taxon>
    </lineage>
</organism>
<proteinExistence type="predicted"/>
<dbReference type="EMBL" id="DUZY01000008">
    <property type="protein sequence ID" value="DAD47953.1"/>
    <property type="molecule type" value="Genomic_DNA"/>
</dbReference>
<protein>
    <submittedName>
        <fullName evidence="1">Uncharacterized protein</fullName>
    </submittedName>
</protein>
<name>A0A822ZSS9_NELNU</name>
<gene>
    <name evidence="1" type="ORF">HUJ06_017889</name>
</gene>
<evidence type="ECO:0000313" key="2">
    <source>
        <dbReference type="Proteomes" id="UP000607653"/>
    </source>
</evidence>
<dbReference type="AlphaFoldDB" id="A0A822ZSS9"/>
<evidence type="ECO:0000313" key="1">
    <source>
        <dbReference type="EMBL" id="DAD47953.1"/>
    </source>
</evidence>
<dbReference type="Proteomes" id="UP000607653">
    <property type="component" value="Unassembled WGS sequence"/>
</dbReference>
<comment type="caution">
    <text evidence="1">The sequence shown here is derived from an EMBL/GenBank/DDBJ whole genome shotgun (WGS) entry which is preliminary data.</text>
</comment>